<evidence type="ECO:0000256" key="3">
    <source>
        <dbReference type="ARBA" id="ARBA00022989"/>
    </source>
</evidence>
<dbReference type="EMBL" id="CP092865">
    <property type="protein sequence ID" value="UYV66024.1"/>
    <property type="molecule type" value="Genomic_DNA"/>
</dbReference>
<evidence type="ECO:0000256" key="5">
    <source>
        <dbReference type="SAM" id="Phobius"/>
    </source>
</evidence>
<keyword evidence="8" id="KW-1185">Reference proteome</keyword>
<evidence type="ECO:0000256" key="4">
    <source>
        <dbReference type="ARBA" id="ARBA00023136"/>
    </source>
</evidence>
<dbReference type="Pfam" id="PF07690">
    <property type="entry name" value="MFS_1"/>
    <property type="match status" value="1"/>
</dbReference>
<evidence type="ECO:0000313" key="8">
    <source>
        <dbReference type="Proteomes" id="UP001235939"/>
    </source>
</evidence>
<accession>A0ABY6KCB5</accession>
<dbReference type="InterPro" id="IPR050382">
    <property type="entry name" value="MFS_Na/Anion_cotransporter"/>
</dbReference>
<reference evidence="7 8" key="1">
    <citation type="submission" date="2022-01" db="EMBL/GenBank/DDBJ databases">
        <title>A chromosomal length assembly of Cordylochernes scorpioides.</title>
        <authorList>
            <person name="Zeh D."/>
            <person name="Zeh J."/>
        </authorList>
    </citation>
    <scope>NUCLEOTIDE SEQUENCE [LARGE SCALE GENOMIC DNA]</scope>
    <source>
        <strain evidence="7">IN4F17</strain>
        <tissue evidence="7">Whole Body</tissue>
    </source>
</reference>
<protein>
    <recommendedName>
        <fullName evidence="6">Major facilitator superfamily (MFS) profile domain-containing protein</fullName>
    </recommendedName>
</protein>
<evidence type="ECO:0000259" key="6">
    <source>
        <dbReference type="PROSITE" id="PS50850"/>
    </source>
</evidence>
<dbReference type="PROSITE" id="PS50850">
    <property type="entry name" value="MFS"/>
    <property type="match status" value="1"/>
</dbReference>
<dbReference type="InterPro" id="IPR020846">
    <property type="entry name" value="MFS_dom"/>
</dbReference>
<feature type="domain" description="Major facilitator superfamily (MFS) profile" evidence="6">
    <location>
        <begin position="1"/>
        <end position="264"/>
    </location>
</feature>
<feature type="transmembrane region" description="Helical" evidence="5">
    <location>
        <begin position="60"/>
        <end position="79"/>
    </location>
</feature>
<dbReference type="PANTHER" id="PTHR11662:SF399">
    <property type="entry name" value="FI19708P1-RELATED"/>
    <property type="match status" value="1"/>
</dbReference>
<evidence type="ECO:0000256" key="1">
    <source>
        <dbReference type="ARBA" id="ARBA00004141"/>
    </source>
</evidence>
<feature type="transmembrane region" description="Helical" evidence="5">
    <location>
        <begin position="150"/>
        <end position="172"/>
    </location>
</feature>
<dbReference type="Gene3D" id="1.20.1250.20">
    <property type="entry name" value="MFS general substrate transporter like domains"/>
    <property type="match status" value="1"/>
</dbReference>
<feature type="transmembrane region" description="Helical" evidence="5">
    <location>
        <begin position="216"/>
        <end position="234"/>
    </location>
</feature>
<feature type="transmembrane region" description="Helical" evidence="5">
    <location>
        <begin position="118"/>
        <end position="143"/>
    </location>
</feature>
<dbReference type="SUPFAM" id="SSF103473">
    <property type="entry name" value="MFS general substrate transporter"/>
    <property type="match status" value="1"/>
</dbReference>
<comment type="subcellular location">
    <subcellularLocation>
        <location evidence="1">Membrane</location>
        <topology evidence="1">Multi-pass membrane protein</topology>
    </subcellularLocation>
</comment>
<keyword evidence="2 5" id="KW-0812">Transmembrane</keyword>
<dbReference type="Proteomes" id="UP001235939">
    <property type="component" value="Chromosome 03"/>
</dbReference>
<keyword evidence="3 5" id="KW-1133">Transmembrane helix</keyword>
<sequence>MKNHTFLSPRDRGLQQVLSGGDFDWSEATQGTIQGSLFYGYILSHALGGLLVQRLGGKQLMAAGMLFSSAVTMATPLAAHLGAFTMVLCRAFIGLGLGVLIPGCYSLMAAWSPPQERALHLALMSAGMNLGTVVTLPASAWLCERPVDSAWALVFYLTGCLGFVWSVGWYWVLSDNPASHPRISPWEVAYIQQGCHVRSKTPPHPPWGQIVTSGPVWVAAFTSFCSSWTFYTMLTELPTYLSRILHSSMLQVLQLHSYGQHLSL</sequence>
<dbReference type="InterPro" id="IPR036259">
    <property type="entry name" value="MFS_trans_sf"/>
</dbReference>
<dbReference type="PANTHER" id="PTHR11662">
    <property type="entry name" value="SOLUTE CARRIER FAMILY 17"/>
    <property type="match status" value="1"/>
</dbReference>
<dbReference type="InterPro" id="IPR011701">
    <property type="entry name" value="MFS"/>
</dbReference>
<evidence type="ECO:0000256" key="2">
    <source>
        <dbReference type="ARBA" id="ARBA00022692"/>
    </source>
</evidence>
<proteinExistence type="predicted"/>
<keyword evidence="4 5" id="KW-0472">Membrane</keyword>
<evidence type="ECO:0000313" key="7">
    <source>
        <dbReference type="EMBL" id="UYV66024.1"/>
    </source>
</evidence>
<name>A0ABY6KCB5_9ARAC</name>
<feature type="transmembrane region" description="Helical" evidence="5">
    <location>
        <begin position="91"/>
        <end position="112"/>
    </location>
</feature>
<organism evidence="7 8">
    <name type="scientific">Cordylochernes scorpioides</name>
    <dbReference type="NCBI Taxonomy" id="51811"/>
    <lineage>
        <taxon>Eukaryota</taxon>
        <taxon>Metazoa</taxon>
        <taxon>Ecdysozoa</taxon>
        <taxon>Arthropoda</taxon>
        <taxon>Chelicerata</taxon>
        <taxon>Arachnida</taxon>
        <taxon>Pseudoscorpiones</taxon>
        <taxon>Cheliferoidea</taxon>
        <taxon>Chernetidae</taxon>
        <taxon>Cordylochernes</taxon>
    </lineage>
</organism>
<gene>
    <name evidence="7" type="ORF">LAZ67_3006219</name>
</gene>